<dbReference type="PROSITE" id="PS51257">
    <property type="entry name" value="PROKAR_LIPOPROTEIN"/>
    <property type="match status" value="1"/>
</dbReference>
<dbReference type="Proteomes" id="UP001225596">
    <property type="component" value="Unassembled WGS sequence"/>
</dbReference>
<comment type="caution">
    <text evidence="1">The sequence shown here is derived from an EMBL/GenBank/DDBJ whole genome shotgun (WGS) entry which is preliminary data.</text>
</comment>
<dbReference type="RefSeq" id="WP_338437864.1">
    <property type="nucleotide sequence ID" value="NZ_JAUYVH010000013.1"/>
</dbReference>
<organism evidence="1 2">
    <name type="scientific">Keguizhuia sedimenti</name>
    <dbReference type="NCBI Taxonomy" id="3064264"/>
    <lineage>
        <taxon>Bacteria</taxon>
        <taxon>Pseudomonadati</taxon>
        <taxon>Pseudomonadota</taxon>
        <taxon>Betaproteobacteria</taxon>
        <taxon>Burkholderiales</taxon>
        <taxon>Oxalobacteraceae</taxon>
        <taxon>Keguizhuia</taxon>
    </lineage>
</organism>
<keyword evidence="2" id="KW-1185">Reference proteome</keyword>
<protein>
    <submittedName>
        <fullName evidence="1">Uncharacterized protein</fullName>
    </submittedName>
</protein>
<dbReference type="EMBL" id="JAUYVH010000013">
    <property type="protein sequence ID" value="MDQ9171891.1"/>
    <property type="molecule type" value="Genomic_DNA"/>
</dbReference>
<accession>A0ABU1BV63</accession>
<name>A0ABU1BV63_9BURK</name>
<sequence>MMNPKLFWSLMLGLLLVACGGGSGGGSGAIIGISDENTSGSIGSDLSLTVRVDPGEPDGFTTKVGQDGARISLNSGQRIEISSDRTAALQLESNGASVNLASTNGRLWEGELNSPVKTSVRFRFTALDRPDRHTTLTVDVTP</sequence>
<reference evidence="1 2" key="1">
    <citation type="submission" date="2023-08" db="EMBL/GenBank/DDBJ databases">
        <title>Oxalobacteraceae gen .nov., isolated from river sludge outside the plant.</title>
        <authorList>
            <person name="Zhao S.Y."/>
        </authorList>
    </citation>
    <scope>NUCLEOTIDE SEQUENCE [LARGE SCALE GENOMIC DNA]</scope>
    <source>
        <strain evidence="1 2">R-40</strain>
    </source>
</reference>
<evidence type="ECO:0000313" key="1">
    <source>
        <dbReference type="EMBL" id="MDQ9171891.1"/>
    </source>
</evidence>
<gene>
    <name evidence="1" type="ORF">Q8A64_15865</name>
</gene>
<proteinExistence type="predicted"/>
<evidence type="ECO:0000313" key="2">
    <source>
        <dbReference type="Proteomes" id="UP001225596"/>
    </source>
</evidence>